<dbReference type="EMBL" id="NLAX01001623">
    <property type="protein sequence ID" value="PKS05467.1"/>
    <property type="molecule type" value="Genomic_DNA"/>
</dbReference>
<reference evidence="2 3" key="1">
    <citation type="journal article" date="2017" name="G3 (Bethesda)">
        <title>First Draft Genome Sequence of the Pathogenic Fungus Lomentospora prolificans (Formerly Scedosporium prolificans).</title>
        <authorList>
            <person name="Luo R."/>
            <person name="Zimin A."/>
            <person name="Workman R."/>
            <person name="Fan Y."/>
            <person name="Pertea G."/>
            <person name="Grossman N."/>
            <person name="Wear M.P."/>
            <person name="Jia B."/>
            <person name="Miller H."/>
            <person name="Casadevall A."/>
            <person name="Timp W."/>
            <person name="Zhang S.X."/>
            <person name="Salzberg S.L."/>
        </authorList>
    </citation>
    <scope>NUCLEOTIDE SEQUENCE [LARGE SCALE GENOMIC DNA]</scope>
    <source>
        <strain evidence="2 3">JHH-5317</strain>
    </source>
</reference>
<evidence type="ECO:0000313" key="2">
    <source>
        <dbReference type="EMBL" id="PKS05467.1"/>
    </source>
</evidence>
<dbReference type="OrthoDB" id="3553147at2759"/>
<feature type="domain" description="Heterokaryon incompatibility" evidence="1">
    <location>
        <begin position="61"/>
        <end position="201"/>
    </location>
</feature>
<dbReference type="PANTHER" id="PTHR24148:SF73">
    <property type="entry name" value="HET DOMAIN PROTEIN (AFU_ORTHOLOGUE AFUA_8G01020)"/>
    <property type="match status" value="1"/>
</dbReference>
<protein>
    <recommendedName>
        <fullName evidence="1">Heterokaryon incompatibility domain-containing protein</fullName>
    </recommendedName>
</protein>
<keyword evidence="3" id="KW-1185">Reference proteome</keyword>
<gene>
    <name evidence="2" type="ORF">jhhlp_008844</name>
</gene>
<evidence type="ECO:0000259" key="1">
    <source>
        <dbReference type="Pfam" id="PF06985"/>
    </source>
</evidence>
<dbReference type="InterPro" id="IPR010730">
    <property type="entry name" value="HET"/>
</dbReference>
<dbReference type="InterPro" id="IPR052895">
    <property type="entry name" value="HetReg/Transcr_Mod"/>
</dbReference>
<dbReference type="PANTHER" id="PTHR24148">
    <property type="entry name" value="ANKYRIN REPEAT DOMAIN-CONTAINING PROTEIN 39 HOMOLOG-RELATED"/>
    <property type="match status" value="1"/>
</dbReference>
<sequence length="617" mass="70159">MPALDEVFEYHPLNQEKNEIRLLRILKPTPAPTDGPSSESNTTITIRCDIFHANLDEAPPYNALSYTWGPPASPQIPILLEGKTFFVRENLWMALECFQSADREMVIWIDAICINQESIPERNSQVPKMTQIYRQADQVLAWLGAGDEASTLAFKFLREFGQPTVTQEWALQQLGSRKTQLQTLSKLFQHEYWMRMWVLQELTVAKSTIICCGGDSIAGETVIRVQKLLIGIRGSGLTYSVLLEAMDNDVFAMDIVGDEGLLKIQDWNESATKKNLSFLECLLLHADRSATDPRDMIYGLANIANEKSKYKISVDYALSIPKLYTVFAKTEIQNSRTLLILTRAGLAHTRQALPSWVPDWSTIKSSHVFLQDARQPQYHFKAAGETEPDVNFNLAGTIMSMKAITLGHISILGKPTNMASDRDLKESAMAFWNWWSLIDVRDSQQHETFVRTILAKKPDNTNNASQLLHILGMFGDFIKETHPDQKVDEVLEKYWQEFIDVSMNRRVGLMGRSYDRKIKELERDKQIVRSWRRIFAAYCWDRRFFLDNHGRMGLVPDEAKEGDVVCIPLGCSCPIVLRANQGSWVVVGEAYVDGMMNGMALGLRESGSLDLHQFELH</sequence>
<accession>A0A2N3MZ60</accession>
<evidence type="ECO:0000313" key="3">
    <source>
        <dbReference type="Proteomes" id="UP000233524"/>
    </source>
</evidence>
<dbReference type="InParanoid" id="A0A2N3MZ60"/>
<dbReference type="Pfam" id="PF26639">
    <property type="entry name" value="Het-6_barrel"/>
    <property type="match status" value="1"/>
</dbReference>
<comment type="caution">
    <text evidence="2">The sequence shown here is derived from an EMBL/GenBank/DDBJ whole genome shotgun (WGS) entry which is preliminary data.</text>
</comment>
<dbReference type="Proteomes" id="UP000233524">
    <property type="component" value="Unassembled WGS sequence"/>
</dbReference>
<dbReference type="Pfam" id="PF06985">
    <property type="entry name" value="HET"/>
    <property type="match status" value="1"/>
</dbReference>
<name>A0A2N3MZ60_9PEZI</name>
<organism evidence="2 3">
    <name type="scientific">Lomentospora prolificans</name>
    <dbReference type="NCBI Taxonomy" id="41688"/>
    <lineage>
        <taxon>Eukaryota</taxon>
        <taxon>Fungi</taxon>
        <taxon>Dikarya</taxon>
        <taxon>Ascomycota</taxon>
        <taxon>Pezizomycotina</taxon>
        <taxon>Sordariomycetes</taxon>
        <taxon>Hypocreomycetidae</taxon>
        <taxon>Microascales</taxon>
        <taxon>Microascaceae</taxon>
        <taxon>Lomentospora</taxon>
    </lineage>
</organism>
<proteinExistence type="predicted"/>
<dbReference type="AlphaFoldDB" id="A0A2N3MZ60"/>
<dbReference type="VEuPathDB" id="FungiDB:jhhlp_008844"/>